<evidence type="ECO:0000313" key="3">
    <source>
        <dbReference type="EMBL" id="MBR8130751.1"/>
    </source>
</evidence>
<name>A0AA41E9C4_9BURK</name>
<feature type="compositionally biased region" description="Basic and acidic residues" evidence="2">
    <location>
        <begin position="600"/>
        <end position="615"/>
    </location>
</feature>
<keyword evidence="1" id="KW-0175">Coiled coil</keyword>
<feature type="coiled-coil region" evidence="1">
    <location>
        <begin position="724"/>
        <end position="751"/>
    </location>
</feature>
<proteinExistence type="predicted"/>
<organism evidence="3 4">
    <name type="scientific">Burkholderia ambifaria</name>
    <dbReference type="NCBI Taxonomy" id="152480"/>
    <lineage>
        <taxon>Bacteria</taxon>
        <taxon>Pseudomonadati</taxon>
        <taxon>Pseudomonadota</taxon>
        <taxon>Betaproteobacteria</taxon>
        <taxon>Burkholderiales</taxon>
        <taxon>Burkholderiaceae</taxon>
        <taxon>Burkholderia</taxon>
        <taxon>Burkholderia cepacia complex</taxon>
    </lineage>
</organism>
<evidence type="ECO:0000313" key="4">
    <source>
        <dbReference type="Proteomes" id="UP000682266"/>
    </source>
</evidence>
<dbReference type="RefSeq" id="WP_146124521.1">
    <property type="nucleotide sequence ID" value="NZ_CADERF010000018.1"/>
</dbReference>
<reference evidence="3" key="1">
    <citation type="submission" date="2021-04" db="EMBL/GenBank/DDBJ databases">
        <title>A collection of bacterial strains from the Burkholderia cepacia Research Laboratory and Repository.</title>
        <authorList>
            <person name="Lipuma J."/>
            <person name="Spilker T."/>
        </authorList>
    </citation>
    <scope>NUCLEOTIDE SEQUENCE</scope>
    <source>
        <strain evidence="3">AU36012</strain>
    </source>
</reference>
<feature type="region of interest" description="Disordered" evidence="2">
    <location>
        <begin position="581"/>
        <end position="615"/>
    </location>
</feature>
<dbReference type="Proteomes" id="UP000682266">
    <property type="component" value="Unassembled WGS sequence"/>
</dbReference>
<dbReference type="AlphaFoldDB" id="A0AA41E9C4"/>
<feature type="compositionally biased region" description="Basic residues" evidence="2">
    <location>
        <begin position="589"/>
        <end position="599"/>
    </location>
</feature>
<gene>
    <name evidence="3" type="ORF">KDW93_17560</name>
</gene>
<accession>A0AA41E9C4</accession>
<protein>
    <submittedName>
        <fullName evidence="3">Uncharacterized protein</fullName>
    </submittedName>
</protein>
<dbReference type="EMBL" id="JAGSVG010000015">
    <property type="protein sequence ID" value="MBR8130751.1"/>
    <property type="molecule type" value="Genomic_DNA"/>
</dbReference>
<evidence type="ECO:0000256" key="2">
    <source>
        <dbReference type="SAM" id="MobiDB-lite"/>
    </source>
</evidence>
<sequence>MTRISSANHAAFVPPETVIDDPSQATHRTRRDESPLAGLSPLRASTPPAADAAAHTMRGTIPSSGALARSEESPFQKARSFALPLIKVRMDGYHAVLDEYRTTKPDNVFRIGQHGAELLTELSKVAQSLRLIRGKAQLGQAILIAAREASERGGRSATRDIMSDLNRDLTVWGDGCKAMRHSVEKMRDAQRLLSPYAEVTNGNANFPLTDSGLADFRACTADVDRHMTDVRAAFDTVFDCIGREMPTFRDARIRDSAVNLEAQWKATLTLAVSTHMPDLLTTHGLASVAYETLLHTGLDDLEHAYATFANHTFGDVSSGKWHRVIDAETAGRMETLLTESSRRGDEYINFSGRVDSSLKWFDSVREKPGVDDTIVLLAHCDLLDTSTRIDSKMMGVLDHARQFTGAFDLGAGKHDAHALDAFQEVSSHMTTRIAALRTNIAHCIDVFPNGDLDLYLRNKDALRRPVLDAVAQHCDEIETDLAWLRNSAKEGNTGLVNPDEVEAAYDRLQVAVSRIRRDLQWNIAIADAMKQLPEAVRSRRVRMADPDNETVRQYLAKHLKDVQMPAAEAITIPDIDWDDKAAAPPSVAGRRRQTQRQRAARVERSTNQQRAREADAQIGATRLQQATTAIASLSGPLLDIGAALAHADALADDARKEADASGLHLLSGNGIRAKFMRAANALGAERRSLLDRIGEIDRAVATVAELGDDEEATRGVKSTALPARETLKAQVATLTQRIDALRDEAVVQQRRRNLKQFAQNPSRERFFWLFAHDRSSIVSARKTVDRRQLSGVAPNGVRRDHDDILDEYIITLRDAQDITYVDPETNTHRTARVTTVPLHVHYRSVDAKRPAACHFKNEAQRFVGGSDAYRSDDSAALMADVLKSVADMADA</sequence>
<evidence type="ECO:0000256" key="1">
    <source>
        <dbReference type="SAM" id="Coils"/>
    </source>
</evidence>
<feature type="region of interest" description="Disordered" evidence="2">
    <location>
        <begin position="1"/>
        <end position="54"/>
    </location>
</feature>
<comment type="caution">
    <text evidence="3">The sequence shown here is derived from an EMBL/GenBank/DDBJ whole genome shotgun (WGS) entry which is preliminary data.</text>
</comment>